<proteinExistence type="predicted"/>
<dbReference type="EMBL" id="JAVLET010000001">
    <property type="protein sequence ID" value="KAL0475379.1"/>
    <property type="molecule type" value="Genomic_DNA"/>
</dbReference>
<sequence length="94" mass="10202">MAYSNGHAVGADVPLIYTDWNPDTDLLEQARELVADRQSRGVSLWDLLCEQGAYVQGCTPGTMRHLFHSMVLVQVLKNFGGHANGDGAGQGEDE</sequence>
<protein>
    <submittedName>
        <fullName evidence="1">Uncharacterized protein</fullName>
    </submittedName>
</protein>
<name>A0ABR3DRV2_NEUIN</name>
<organism evidence="1 2">
    <name type="scientific">Neurospora intermedia</name>
    <dbReference type="NCBI Taxonomy" id="5142"/>
    <lineage>
        <taxon>Eukaryota</taxon>
        <taxon>Fungi</taxon>
        <taxon>Dikarya</taxon>
        <taxon>Ascomycota</taxon>
        <taxon>Pezizomycotina</taxon>
        <taxon>Sordariomycetes</taxon>
        <taxon>Sordariomycetidae</taxon>
        <taxon>Sordariales</taxon>
        <taxon>Sordariaceae</taxon>
        <taxon>Neurospora</taxon>
    </lineage>
</organism>
<dbReference type="Proteomes" id="UP001451303">
    <property type="component" value="Unassembled WGS sequence"/>
</dbReference>
<reference evidence="1 2" key="1">
    <citation type="submission" date="2023-09" db="EMBL/GenBank/DDBJ databases">
        <title>Multi-omics analysis of a traditional fermented food reveals byproduct-associated fungal strains for waste-to-food upcycling.</title>
        <authorList>
            <consortium name="Lawrence Berkeley National Laboratory"/>
            <person name="Rekdal V.M."/>
            <person name="Villalobos-Escobedo J.M."/>
            <person name="Rodriguez-Valeron N."/>
            <person name="Garcia M.O."/>
            <person name="Vasquez D.P."/>
            <person name="Damayanti I."/>
            <person name="Sorensen P.M."/>
            <person name="Baidoo E.E."/>
            <person name="De Carvalho A.C."/>
            <person name="Riley R."/>
            <person name="Lipzen A."/>
            <person name="He G."/>
            <person name="Yan M."/>
            <person name="Haridas S."/>
            <person name="Daum C."/>
            <person name="Yoshinaga Y."/>
            <person name="Ng V."/>
            <person name="Grigoriev I.V."/>
            <person name="Munk R."/>
            <person name="Nuraida L."/>
            <person name="Wijaya C.H."/>
            <person name="Morales P.-C."/>
            <person name="Keasling J.D."/>
        </authorList>
    </citation>
    <scope>NUCLEOTIDE SEQUENCE [LARGE SCALE GENOMIC DNA]</scope>
    <source>
        <strain evidence="1 2">FGSC 2613</strain>
    </source>
</reference>
<keyword evidence="2" id="KW-1185">Reference proteome</keyword>
<evidence type="ECO:0000313" key="1">
    <source>
        <dbReference type="EMBL" id="KAL0475379.1"/>
    </source>
</evidence>
<gene>
    <name evidence="1" type="ORF">QR685DRAFT_578134</name>
</gene>
<accession>A0ABR3DRV2</accession>
<evidence type="ECO:0000313" key="2">
    <source>
        <dbReference type="Proteomes" id="UP001451303"/>
    </source>
</evidence>
<comment type="caution">
    <text evidence="1">The sequence shown here is derived from an EMBL/GenBank/DDBJ whole genome shotgun (WGS) entry which is preliminary data.</text>
</comment>